<dbReference type="Proteomes" id="UP000777440">
    <property type="component" value="Unassembled WGS sequence"/>
</dbReference>
<gene>
    <name evidence="2" type="ORF">JNB61_01645</name>
</gene>
<dbReference type="InterPro" id="IPR002669">
    <property type="entry name" value="UreD"/>
</dbReference>
<evidence type="ECO:0000313" key="2">
    <source>
        <dbReference type="EMBL" id="MBW9108468.1"/>
    </source>
</evidence>
<reference evidence="2 3" key="1">
    <citation type="journal article" date="2021" name="MBio">
        <title>Poor Competitiveness of Bradyrhizobium in Pigeon Pea Root Colonization in Indian Soils.</title>
        <authorList>
            <person name="Chalasani D."/>
            <person name="Basu A."/>
            <person name="Pullabhotla S.V.S.R.N."/>
            <person name="Jorrin B."/>
            <person name="Neal A.L."/>
            <person name="Poole P.S."/>
            <person name="Podile A.R."/>
            <person name="Tkacz A."/>
        </authorList>
    </citation>
    <scope>NUCLEOTIDE SEQUENCE [LARGE SCALE GENOMIC DNA]</scope>
    <source>
        <strain evidence="2 3">HU12</strain>
    </source>
</reference>
<evidence type="ECO:0000256" key="1">
    <source>
        <dbReference type="ARBA" id="ARBA00023186"/>
    </source>
</evidence>
<dbReference type="Pfam" id="PF01774">
    <property type="entry name" value="UreD"/>
    <property type="match status" value="1"/>
</dbReference>
<keyword evidence="3" id="KW-1185">Reference proteome</keyword>
<protein>
    <submittedName>
        <fullName evidence="2">Urease accessory protein UreD</fullName>
    </submittedName>
</protein>
<organism evidence="2 3">
    <name type="scientific">Microbacterium ureisolvens</name>
    <dbReference type="NCBI Taxonomy" id="2781186"/>
    <lineage>
        <taxon>Bacteria</taxon>
        <taxon>Bacillati</taxon>
        <taxon>Actinomycetota</taxon>
        <taxon>Actinomycetes</taxon>
        <taxon>Micrococcales</taxon>
        <taxon>Microbacteriaceae</taxon>
        <taxon>Microbacterium</taxon>
    </lineage>
</organism>
<dbReference type="RefSeq" id="WP_220338567.1">
    <property type="nucleotide sequence ID" value="NZ_JAEUAX010000001.1"/>
</dbReference>
<name>A0ABS7HTT4_9MICO</name>
<evidence type="ECO:0000313" key="3">
    <source>
        <dbReference type="Proteomes" id="UP000777440"/>
    </source>
</evidence>
<sequence length="243" mass="25232">MKPTVVDISPRGDAVSFALGGELVVPRLVRRQGRFVEVALVAGRAMLLPGDDVRIEIAVGAGCTLRLVDIGGLVVYGRAAEVGEASQWHARVDLEAGAHLAWDGLPTVITDAGSLTRSLTITLAPGSSAFLRETLVLGRTGERGGRLRADTDVSDAIGPLVRETLEVRGDSPVPGILGANRVMDSVIAVGDQACVADVPGATRLELDRGGTVVRYLGDAAHDSPLGGLVSGAARHDREPARVV</sequence>
<keyword evidence="1" id="KW-0143">Chaperone</keyword>
<dbReference type="EMBL" id="JAEUAX010000001">
    <property type="protein sequence ID" value="MBW9108468.1"/>
    <property type="molecule type" value="Genomic_DNA"/>
</dbReference>
<comment type="caution">
    <text evidence="2">The sequence shown here is derived from an EMBL/GenBank/DDBJ whole genome shotgun (WGS) entry which is preliminary data.</text>
</comment>
<proteinExistence type="predicted"/>
<accession>A0ABS7HTT4</accession>